<name>U4LAJ0_PYROM</name>
<gene>
    <name evidence="1" type="ORF">PCON_03091</name>
</gene>
<organism evidence="1 2">
    <name type="scientific">Pyronema omphalodes (strain CBS 100304)</name>
    <name type="common">Pyronema confluens</name>
    <dbReference type="NCBI Taxonomy" id="1076935"/>
    <lineage>
        <taxon>Eukaryota</taxon>
        <taxon>Fungi</taxon>
        <taxon>Dikarya</taxon>
        <taxon>Ascomycota</taxon>
        <taxon>Pezizomycotina</taxon>
        <taxon>Pezizomycetes</taxon>
        <taxon>Pezizales</taxon>
        <taxon>Pyronemataceae</taxon>
        <taxon>Pyronema</taxon>
    </lineage>
</organism>
<dbReference type="EMBL" id="HF936418">
    <property type="protein sequence ID" value="CCX16448.1"/>
    <property type="molecule type" value="Genomic_DNA"/>
</dbReference>
<accession>U4LAJ0</accession>
<evidence type="ECO:0000313" key="2">
    <source>
        <dbReference type="Proteomes" id="UP000018144"/>
    </source>
</evidence>
<keyword evidence="2" id="KW-1185">Reference proteome</keyword>
<dbReference type="Proteomes" id="UP000018144">
    <property type="component" value="Unassembled WGS sequence"/>
</dbReference>
<protein>
    <submittedName>
        <fullName evidence="1">Uncharacterized protein</fullName>
    </submittedName>
</protein>
<evidence type="ECO:0000313" key="1">
    <source>
        <dbReference type="EMBL" id="CCX16448.1"/>
    </source>
</evidence>
<sequence length="129" mass="14711">MHPAMCNLQFSSLTNSEYLPVAQRLSFLLSVPSRSISQSTNQSSTYHLFSVPRSSITQSINQSLEPYEPSCLHIIITILYSTESTQNVTNHHLFHFLFRLLPHPPSLPPIHSLQLPRLVYPLFPMYFAA</sequence>
<proteinExistence type="predicted"/>
<reference evidence="1 2" key="1">
    <citation type="journal article" date="2013" name="PLoS Genet.">
        <title>The genome and development-dependent transcriptomes of Pyronema confluens: a window into fungal evolution.</title>
        <authorList>
            <person name="Traeger S."/>
            <person name="Altegoer F."/>
            <person name="Freitag M."/>
            <person name="Gabaldon T."/>
            <person name="Kempken F."/>
            <person name="Kumar A."/>
            <person name="Marcet-Houben M."/>
            <person name="Poggeler S."/>
            <person name="Stajich J.E."/>
            <person name="Nowrousian M."/>
        </authorList>
    </citation>
    <scope>NUCLEOTIDE SEQUENCE [LARGE SCALE GENOMIC DNA]</scope>
    <source>
        <strain evidence="2">CBS 100304</strain>
        <tissue evidence="1">Vegetative mycelium</tissue>
    </source>
</reference>
<dbReference type="AlphaFoldDB" id="U4LAJ0"/>